<gene>
    <name evidence="2" type="ORF">C1I64_15680</name>
</gene>
<keyword evidence="1" id="KW-0812">Transmembrane</keyword>
<feature type="transmembrane region" description="Helical" evidence="1">
    <location>
        <begin position="21"/>
        <end position="44"/>
    </location>
</feature>
<accession>A0A3Q9V1W7</accession>
<evidence type="ECO:0000313" key="3">
    <source>
        <dbReference type="Proteomes" id="UP000285317"/>
    </source>
</evidence>
<sequence>MSTTTTSSRRASGTPRRSRRGLWITLTVLLVLVIGAVVAAFLAVQTYEKAMTVRAKLTSAIPLVSQVADQLTGFDTAGAESTAGQIATLTGEARDETDDPVWRVMEIVPFLGPNLSAVRAATEIADDVSGKIVTPLSSTSLDVLKPVDGKVDIAAITALSDKITVAKGVVDEAQARVEGIDRGALVPQVASALDAFAPQLETATSAMDQVQPITAILPDALGASGPRSYLVLFQNLAEAQALGGGASSVMQLNIDGGAITVGTQQSSQDFRGLQSVTVDQSALDTFGGNLATTFNVSTSRPDFPTASSIATQFWAQKFPEQKIDGVLAIDPMALQYLLASTGPVTLTDGTELTSENTVSTLLNKVYFRYSDATVADATDAFFSEASATVLGKILGGDMEPSKMLPAVVKAVGESRILAYSTDPDEQALLAPTPIAGVLPTDNDDTSTTGVFFQDASIGSKMDYYLDTAVTQSSTNRCAAGGTSFSTQVTLTNTITEKVARTLPKYVAANGGNRFPLGDFVTNVYVYGPPGTTTSSAQASWSDPLGGAASVLEPSEDLGRPVARVAVQLAPGESTTVTVGFTAADAAATFGEQAVRVTPMINKTEVTLADDPTCAG</sequence>
<evidence type="ECO:0000256" key="1">
    <source>
        <dbReference type="SAM" id="Phobius"/>
    </source>
</evidence>
<dbReference type="Pfam" id="PF13196">
    <property type="entry name" value="DUF4012"/>
    <property type="match status" value="1"/>
</dbReference>
<protein>
    <recommendedName>
        <fullName evidence="4">DUF4012 domain-containing protein</fullName>
    </recommendedName>
</protein>
<dbReference type="EMBL" id="CP028137">
    <property type="protein sequence ID" value="AZZ53331.1"/>
    <property type="molecule type" value="Genomic_DNA"/>
</dbReference>
<organism evidence="2 3">
    <name type="scientific">Rathayibacter festucae DSM 15932</name>
    <dbReference type="NCBI Taxonomy" id="1328866"/>
    <lineage>
        <taxon>Bacteria</taxon>
        <taxon>Bacillati</taxon>
        <taxon>Actinomycetota</taxon>
        <taxon>Actinomycetes</taxon>
        <taxon>Micrococcales</taxon>
        <taxon>Microbacteriaceae</taxon>
        <taxon>Rathayibacter</taxon>
    </lineage>
</organism>
<dbReference type="InterPro" id="IPR025101">
    <property type="entry name" value="DUF4012"/>
</dbReference>
<name>A0A3Q9V1W7_9MICO</name>
<reference evidence="2 3" key="1">
    <citation type="submission" date="2018-03" db="EMBL/GenBank/DDBJ databases">
        <title>Bacteriophage NCPPB3778 and a type I-E CRISPR drive the evolution of the US Biological Select Agent, Rathayibacter toxicus.</title>
        <authorList>
            <person name="Davis E.W.II."/>
            <person name="Tabima J.F."/>
            <person name="Weisberg A.J."/>
            <person name="Dantas Lopes L."/>
            <person name="Wiseman M.S."/>
            <person name="Wiseman M.S."/>
            <person name="Pupko T."/>
            <person name="Belcher M.S."/>
            <person name="Sechler A.J."/>
            <person name="Tancos M.A."/>
            <person name="Schroeder B.K."/>
            <person name="Murray T.D."/>
            <person name="Luster D.G."/>
            <person name="Schneider W.L."/>
            <person name="Rogers E."/>
            <person name="Andreote F.D."/>
            <person name="Grunwald N.J."/>
            <person name="Putnam M.L."/>
            <person name="Chang J.H."/>
        </authorList>
    </citation>
    <scope>NUCLEOTIDE SEQUENCE [LARGE SCALE GENOMIC DNA]</scope>
    <source>
        <strain evidence="2 3">DSM 15932</strain>
    </source>
</reference>
<keyword evidence="1" id="KW-1133">Transmembrane helix</keyword>
<keyword evidence="1" id="KW-0472">Membrane</keyword>
<dbReference type="AlphaFoldDB" id="A0A3Q9V1W7"/>
<dbReference type="KEGG" id="rfs:C1I64_15680"/>
<evidence type="ECO:0000313" key="2">
    <source>
        <dbReference type="EMBL" id="AZZ53331.1"/>
    </source>
</evidence>
<evidence type="ECO:0008006" key="4">
    <source>
        <dbReference type="Google" id="ProtNLM"/>
    </source>
</evidence>
<dbReference type="RefSeq" id="WP_127887839.1">
    <property type="nucleotide sequence ID" value="NZ_CP028137.1"/>
</dbReference>
<dbReference type="Proteomes" id="UP000285317">
    <property type="component" value="Chromosome"/>
</dbReference>
<proteinExistence type="predicted"/>